<dbReference type="InterPro" id="IPR001967">
    <property type="entry name" value="Peptidase_S11_N"/>
</dbReference>
<dbReference type="InterPro" id="IPR051046">
    <property type="entry name" value="MurCDEF_CellWall_CoF430Synth"/>
</dbReference>
<keyword evidence="2" id="KW-0547">Nucleotide-binding</keyword>
<dbReference type="Gene3D" id="3.40.710.10">
    <property type="entry name" value="DD-peptidase/beta-lactamase superfamily"/>
    <property type="match status" value="1"/>
</dbReference>
<dbReference type="Gene3D" id="3.60.21.10">
    <property type="match status" value="1"/>
</dbReference>
<dbReference type="RefSeq" id="WP_064567629.1">
    <property type="nucleotide sequence ID" value="NZ_CP014007.2"/>
</dbReference>
<dbReference type="GO" id="GO:0016881">
    <property type="term" value="F:acid-amino acid ligase activity"/>
    <property type="evidence" value="ECO:0007669"/>
    <property type="project" value="InterPro"/>
</dbReference>
<feature type="domain" description="Capsule synthesis protein CapA" evidence="4">
    <location>
        <begin position="757"/>
        <end position="1012"/>
    </location>
</feature>
<dbReference type="Pfam" id="PF08245">
    <property type="entry name" value="Mur_ligase_M"/>
    <property type="match status" value="1"/>
</dbReference>
<evidence type="ECO:0000256" key="3">
    <source>
        <dbReference type="ARBA" id="ARBA00022840"/>
    </source>
</evidence>
<proteinExistence type="predicted"/>
<dbReference type="Proteomes" id="UP000078227">
    <property type="component" value="Chromosome"/>
</dbReference>
<dbReference type="InterPro" id="IPR013221">
    <property type="entry name" value="Mur_ligase_cen"/>
</dbReference>
<name>A0AA94KNP7_9ENTR</name>
<dbReference type="Pfam" id="PF00768">
    <property type="entry name" value="Peptidase_S11"/>
    <property type="match status" value="1"/>
</dbReference>
<dbReference type="SUPFAM" id="SSF56601">
    <property type="entry name" value="beta-lactamase/transpeptidase-like"/>
    <property type="match status" value="1"/>
</dbReference>
<evidence type="ECO:0000313" key="6">
    <source>
        <dbReference type="EMBL" id="SFB78327.1"/>
    </source>
</evidence>
<dbReference type="SUPFAM" id="SSF53244">
    <property type="entry name" value="MurD-like peptide ligases, peptide-binding domain"/>
    <property type="match status" value="1"/>
</dbReference>
<sequence length="1109" mass="121839">MSNNAHQRGWQSAELERLLGSKWHVQPGTEWRADNIALTMVDTKKNNGKCLFIAMDEKTWHAGSGNTGIYAGWKDTHQVLKNNYHHFCGAIVQHYLAELPDWFPQMVVENTYDVLPVLADEARRRMNGKIIAITGTVGKSSTKDLLHMLLAEEGSTIATQGNHNTRTGTMVSLARCITDPQYVVLEVAISALWMQSGGAGTRIKPHLVIITEIGMTQVGRNVKTLRDTARFKTRLCNAILPGGYAILNRDMDEYDFVSQEAIRYGARVISYGFHPQADVPVTNYAAETDHSIIEILFNGTAIKYQLNVPGKGMARNSIAALIAIHLSGCDINKAAGRIADYRNHKNKLQTGTMTLPGGGSVTLIDDNYNATLTSMCNAFEVASLYRMQPGQRRVAVLGRLATLGELAKESHIALAEPLLRAGFDRVWLHGEEMRDLMAALPAERVSGHFTQVDEMAESVMAGLKAGDVVLVKGSVSDSDFHQIVSRMKNISRRAAPALKAGQTAGVLINLSRGEQVVSCHADAVFEPLHLSHLLLITQLAARQNKNNGALTTPITAKTVPAAILQKGPALGLEAGQEYSVKDLLQALIIHNARDAAVNLAHHLAGDTAAALSRVQAQVKALGMAQTQISNVSGRLWRQQQTTLQDIARLVRHFFQHFPHFLHWFAESEMVSGERLYRKSSNIQAAGRASYSYSSGDTPRWGFAIHRHGGELWLACAAGADDAFHLDYLLDELLAQAEGATTAVNDQQVITFDKNDITVALLGDTYCGEWYTRQRQRRGIDDGLQRYGYDHAFLGIAPLLAGSDLTIANFEAALTESAQGTLAGRKPFCLTGDPLATTATLKNHGIDAVSLANNHAMDAGIAGLRRTLDAFSQQGISTFGAGMNAAQAHAPLTLAINGRRFKFFSAYWFRQYMEQDCAFYAQPRRAGVACISGGLTEKLREEKRSDDPATLIVLAHWGQDYQWTRPQQRLLAQRLMDAGADLIIGSGPHIPGDIVRTEQGWVLYSIGNGVFNSNGEYQSRGMPPYGFIVRLSLGGTQPALELQPIFTDNQQTFWQPRPVSETEFEHLIMVLREQGTTVVDHPQKEGAWIRRQKNARPVIVLPLDARFTGH</sequence>
<evidence type="ECO:0000256" key="1">
    <source>
        <dbReference type="ARBA" id="ARBA00022598"/>
    </source>
</evidence>
<dbReference type="InterPro" id="IPR019079">
    <property type="entry name" value="Capsule_synth_CapA"/>
</dbReference>
<dbReference type="Pfam" id="PF02875">
    <property type="entry name" value="Mur_ligase_C"/>
    <property type="match status" value="1"/>
</dbReference>
<evidence type="ECO:0000313" key="8">
    <source>
        <dbReference type="Proteomes" id="UP000182314"/>
    </source>
</evidence>
<protein>
    <submittedName>
        <fullName evidence="5">CapA family protein</fullName>
    </submittedName>
    <submittedName>
        <fullName evidence="6">UDP-N-acetylmuramyl pentapeptide synthase</fullName>
    </submittedName>
</protein>
<accession>A0AA94KNP7</accession>
<keyword evidence="1" id="KW-0436">Ligase</keyword>
<dbReference type="AlphaFoldDB" id="A0AA94KNP7"/>
<dbReference type="Gene3D" id="3.40.1190.10">
    <property type="entry name" value="Mur-like, catalytic domain"/>
    <property type="match status" value="1"/>
</dbReference>
<dbReference type="Pfam" id="PF09587">
    <property type="entry name" value="PGA_cap"/>
    <property type="match status" value="1"/>
</dbReference>
<keyword evidence="7" id="KW-1185">Reference proteome</keyword>
<reference evidence="6 8" key="1">
    <citation type="submission" date="2016-10" db="EMBL/GenBank/DDBJ databases">
        <authorList>
            <person name="Varghese N."/>
            <person name="Submissions S."/>
        </authorList>
    </citation>
    <scope>NUCLEOTIDE SEQUENCE [LARGE SCALE GENOMIC DNA]</scope>
    <source>
        <strain evidence="6 8">CGMCC 1.7012</strain>
    </source>
</reference>
<dbReference type="SUPFAM" id="SSF53623">
    <property type="entry name" value="MurD-like peptide ligases, catalytic domain"/>
    <property type="match status" value="1"/>
</dbReference>
<keyword evidence="3" id="KW-0067">ATP-binding</keyword>
<dbReference type="EMBL" id="FOKO01000001">
    <property type="protein sequence ID" value="SFB78327.1"/>
    <property type="molecule type" value="Genomic_DNA"/>
</dbReference>
<dbReference type="InterPro" id="IPR004101">
    <property type="entry name" value="Mur_ligase_C"/>
</dbReference>
<dbReference type="GO" id="GO:0006508">
    <property type="term" value="P:proteolysis"/>
    <property type="evidence" value="ECO:0007669"/>
    <property type="project" value="InterPro"/>
</dbReference>
<organism evidence="6 8">
    <name type="scientific">Kosakonia oryzae</name>
    <dbReference type="NCBI Taxonomy" id="497725"/>
    <lineage>
        <taxon>Bacteria</taxon>
        <taxon>Pseudomonadati</taxon>
        <taxon>Pseudomonadota</taxon>
        <taxon>Gammaproteobacteria</taxon>
        <taxon>Enterobacterales</taxon>
        <taxon>Enterobacteriaceae</taxon>
        <taxon>Kosakonia</taxon>
    </lineage>
</organism>
<dbReference type="Gene3D" id="3.90.190.20">
    <property type="entry name" value="Mur ligase, C-terminal domain"/>
    <property type="match status" value="1"/>
</dbReference>
<dbReference type="Proteomes" id="UP000182314">
    <property type="component" value="Unassembled WGS sequence"/>
</dbReference>
<dbReference type="InterPro" id="IPR012338">
    <property type="entry name" value="Beta-lactam/transpept-like"/>
</dbReference>
<dbReference type="KEGG" id="kor:AWR26_16920"/>
<dbReference type="InterPro" id="IPR036615">
    <property type="entry name" value="Mur_ligase_C_dom_sf"/>
</dbReference>
<evidence type="ECO:0000259" key="4">
    <source>
        <dbReference type="SMART" id="SM00854"/>
    </source>
</evidence>
<reference evidence="5 7" key="2">
    <citation type="submission" date="2021-03" db="EMBL/GenBank/DDBJ databases">
        <authorList>
            <person name="Li Y."/>
            <person name="Li S."/>
            <person name="Chen M."/>
            <person name="Peng G."/>
            <person name="Tan Z."/>
            <person name="An Q."/>
        </authorList>
    </citation>
    <scope>NUCLEOTIDE SEQUENCE [LARGE SCALE GENOMIC DNA]</scope>
    <source>
        <strain evidence="5 7">Ola 51</strain>
    </source>
</reference>
<evidence type="ECO:0000313" key="7">
    <source>
        <dbReference type="Proteomes" id="UP000078227"/>
    </source>
</evidence>
<dbReference type="GO" id="GO:0009002">
    <property type="term" value="F:serine-type D-Ala-D-Ala carboxypeptidase activity"/>
    <property type="evidence" value="ECO:0007669"/>
    <property type="project" value="InterPro"/>
</dbReference>
<gene>
    <name evidence="5" type="ORF">AWR26_16920</name>
    <name evidence="6" type="ORF">SAMN05216286_0849</name>
</gene>
<dbReference type="InterPro" id="IPR029052">
    <property type="entry name" value="Metallo-depent_PP-like"/>
</dbReference>
<dbReference type="SMART" id="SM00854">
    <property type="entry name" value="PGA_cap"/>
    <property type="match status" value="1"/>
</dbReference>
<dbReference type="GO" id="GO:0005524">
    <property type="term" value="F:ATP binding"/>
    <property type="evidence" value="ECO:0007669"/>
    <property type="project" value="UniProtKB-KW"/>
</dbReference>
<dbReference type="SUPFAM" id="SSF56300">
    <property type="entry name" value="Metallo-dependent phosphatases"/>
    <property type="match status" value="1"/>
</dbReference>
<dbReference type="CDD" id="cd07381">
    <property type="entry name" value="MPP_CapA"/>
    <property type="match status" value="1"/>
</dbReference>
<dbReference type="InterPro" id="IPR036565">
    <property type="entry name" value="Mur-like_cat_sf"/>
</dbReference>
<dbReference type="PANTHER" id="PTHR43024:SF1">
    <property type="entry name" value="UDP-N-ACETYLMURAMOYL-TRIPEPTIDE--D-ALANYL-D-ALANINE LIGASE"/>
    <property type="match status" value="1"/>
</dbReference>
<dbReference type="PANTHER" id="PTHR43024">
    <property type="entry name" value="UDP-N-ACETYLMURAMOYL-TRIPEPTIDE--D-ALANYL-D-ALANINE LIGASE"/>
    <property type="match status" value="1"/>
</dbReference>
<dbReference type="EMBL" id="CP014007">
    <property type="protein sequence ID" value="ANI83761.1"/>
    <property type="molecule type" value="Genomic_DNA"/>
</dbReference>
<evidence type="ECO:0000256" key="2">
    <source>
        <dbReference type="ARBA" id="ARBA00022741"/>
    </source>
</evidence>
<evidence type="ECO:0000313" key="5">
    <source>
        <dbReference type="EMBL" id="ANI83761.1"/>
    </source>
</evidence>